<comment type="caution">
    <text evidence="6">The sequence shown here is derived from an EMBL/GenBank/DDBJ whole genome shotgun (WGS) entry which is preliminary data.</text>
</comment>
<reference evidence="6 8" key="3">
    <citation type="submission" date="2019-01" db="EMBL/GenBank/DDBJ databases">
        <title>The Pseudomonas aeruginosa pan-genome provides new insights on its population structure, horizontal gene transfer and pathogenicity.</title>
        <authorList>
            <person name="Freschi L."/>
            <person name="Vincent A.T."/>
            <person name="Jeukens J."/>
            <person name="Emond-Rheault J.-G."/>
            <person name="Kukavica-Ibrulj I."/>
            <person name="Dupont M.-J."/>
            <person name="Charette S.J."/>
            <person name="Boyle B."/>
            <person name="Levesque R.C."/>
        </authorList>
    </citation>
    <scope>NUCLEOTIDE SEQUENCE [LARGE SCALE GENOMIC DNA]</scope>
    <source>
        <strain evidence="6 8">PA-W36</strain>
    </source>
</reference>
<sequence length="418" mass="46408">MITACPRPCAWRSYALGLGLLPLAAQAEFLADSSAHLDLRNFYQLRDYRQHDAPQSQAGNWSQGFVLRLQSGFTGGPLGFGLDATGLLGVKLDSGRGRSNDGTLPFGANSKEPVDDYSHLGLTAKLRYSQTQLQVGILMPQLPVAFRDDVRLLPQTFDGALLTSSEIEGLTLTAGQLWKSRTRESAGSDDMYIMGRDKAHASDEFNLAGATYAFTPRLSASYYYGQLKDIYRQHYLGLLHTLPLGEGLSLRSDLRYFDSGEDGAAISGPVDNRNLNAMLTLRAGAHAFGIGVQKMIGNDAFPVLNGYTTPYVANLMAYQTFTRPQEKSWQLRYDYDFAGLGLPGLNLMTRYVQGRDIDRGAGRADDSEWERNTDLSYVIQSGPLKSVALKWRNITYRSRYGADLDENRFIVNYTLKLW</sequence>
<gene>
    <name evidence="5" type="ORF">CAZ10_37440</name>
    <name evidence="6" type="ORF">IPC1295_24800</name>
</gene>
<feature type="chain" id="PRO_5015033000" evidence="4">
    <location>
        <begin position="28"/>
        <end position="418"/>
    </location>
</feature>
<dbReference type="InterPro" id="IPR023614">
    <property type="entry name" value="Porin_dom_sf"/>
</dbReference>
<comment type="similarity">
    <text evidence="1">Belongs to the outer membrane porin (Opr) (TC 1.B.25) family.</text>
</comment>
<organism evidence="6 8">
    <name type="scientific">Pseudomonas aeruginosa</name>
    <dbReference type="NCBI Taxonomy" id="287"/>
    <lineage>
        <taxon>Bacteria</taxon>
        <taxon>Pseudomonadati</taxon>
        <taxon>Pseudomonadota</taxon>
        <taxon>Gammaproteobacteria</taxon>
        <taxon>Pseudomonadales</taxon>
        <taxon>Pseudomonadaceae</taxon>
        <taxon>Pseudomonas</taxon>
    </lineage>
</organism>
<evidence type="ECO:0000313" key="8">
    <source>
        <dbReference type="Proteomes" id="UP000284767"/>
    </source>
</evidence>
<dbReference type="Proteomes" id="UP000284767">
    <property type="component" value="Unassembled WGS sequence"/>
</dbReference>
<dbReference type="PANTHER" id="PTHR34596">
    <property type="entry name" value="CHITOPORIN"/>
    <property type="match status" value="1"/>
</dbReference>
<dbReference type="RefSeq" id="WP_003105682.1">
    <property type="nucleotide sequence ID" value="NZ_AP014839.1"/>
</dbReference>
<evidence type="ECO:0000256" key="1">
    <source>
        <dbReference type="ARBA" id="ARBA00009075"/>
    </source>
</evidence>
<proteinExistence type="inferred from homology"/>
<dbReference type="AlphaFoldDB" id="A0A0A8RAA8"/>
<name>A0A0A8RAA8_PSEAI</name>
<feature type="signal peptide" evidence="4">
    <location>
        <begin position="1"/>
        <end position="27"/>
    </location>
</feature>
<keyword evidence="3 4" id="KW-0732">Signal</keyword>
<accession>A0A0A8RAA8</accession>
<dbReference type="OMA" id="PRPHAWR"/>
<evidence type="ECO:0000256" key="3">
    <source>
        <dbReference type="ARBA" id="ARBA00022729"/>
    </source>
</evidence>
<dbReference type="InterPro" id="IPR005318">
    <property type="entry name" value="OM_porin_bac"/>
</dbReference>
<dbReference type="Pfam" id="PF03573">
    <property type="entry name" value="OprD"/>
    <property type="match status" value="1"/>
</dbReference>
<dbReference type="Gene3D" id="2.40.160.10">
    <property type="entry name" value="Porin"/>
    <property type="match status" value="1"/>
</dbReference>
<dbReference type="PANTHER" id="PTHR34596:SF2">
    <property type="entry name" value="CHITOPORIN"/>
    <property type="match status" value="1"/>
</dbReference>
<reference evidence="5 7" key="1">
    <citation type="submission" date="2017-05" db="EMBL/GenBank/DDBJ databases">
        <authorList>
            <person name="Song R."/>
            <person name="Chenine A.L."/>
            <person name="Ruprecht R.M."/>
        </authorList>
    </citation>
    <scope>NUCLEOTIDE SEQUENCE [LARGE SCALE GENOMIC DNA]</scope>
    <source>
        <strain evidence="5 7">S567_C10_BS</strain>
    </source>
</reference>
<dbReference type="SMR" id="A0A0A8RAA8"/>
<protein>
    <submittedName>
        <fullName evidence="5 6">Porin</fullName>
    </submittedName>
</protein>
<keyword evidence="2" id="KW-0813">Transport</keyword>
<dbReference type="GO" id="GO:0015288">
    <property type="term" value="F:porin activity"/>
    <property type="evidence" value="ECO:0007669"/>
    <property type="project" value="TreeGrafter"/>
</dbReference>
<evidence type="ECO:0000256" key="2">
    <source>
        <dbReference type="ARBA" id="ARBA00022448"/>
    </source>
</evidence>
<dbReference type="GO" id="GO:0016020">
    <property type="term" value="C:membrane"/>
    <property type="evidence" value="ECO:0007669"/>
    <property type="project" value="InterPro"/>
</dbReference>
<dbReference type="FunFam" id="2.40.160.10:FF:000008">
    <property type="entry name" value="OprD family porin"/>
    <property type="match status" value="1"/>
</dbReference>
<dbReference type="EMBL" id="NFFZ01000051">
    <property type="protein sequence ID" value="OTI54526.1"/>
    <property type="molecule type" value="Genomic_DNA"/>
</dbReference>
<reference evidence="6 8" key="2">
    <citation type="submission" date="2017-08" db="EMBL/GenBank/DDBJ databases">
        <authorList>
            <person name="Feschi L."/>
            <person name="Jeukens J."/>
            <person name="Emond-Rheault J.-G."/>
            <person name="Kukavica-Ibrulj I."/>
            <person name="Boyle B."/>
            <person name="Levesque R.C."/>
        </authorList>
    </citation>
    <scope>NUCLEOTIDE SEQUENCE [LARGE SCALE GENOMIC DNA]</scope>
    <source>
        <strain evidence="6 8">PA-W36</strain>
    </source>
</reference>
<evidence type="ECO:0000256" key="4">
    <source>
        <dbReference type="SAM" id="SignalP"/>
    </source>
</evidence>
<dbReference type="Proteomes" id="UP000194857">
    <property type="component" value="Unassembled WGS sequence"/>
</dbReference>
<evidence type="ECO:0000313" key="7">
    <source>
        <dbReference type="Proteomes" id="UP000194857"/>
    </source>
</evidence>
<evidence type="ECO:0000313" key="5">
    <source>
        <dbReference type="EMBL" id="OTI54526.1"/>
    </source>
</evidence>
<dbReference type="EMBL" id="NSNE01000017">
    <property type="protein sequence ID" value="RPM09133.1"/>
    <property type="molecule type" value="Genomic_DNA"/>
</dbReference>
<evidence type="ECO:0000313" key="6">
    <source>
        <dbReference type="EMBL" id="RPM09133.1"/>
    </source>
</evidence>